<name>A0A811YVM1_NYCPR</name>
<reference evidence="1" key="1">
    <citation type="submission" date="2020-12" db="EMBL/GenBank/DDBJ databases">
        <authorList>
            <consortium name="Molecular Ecology Group"/>
        </authorList>
    </citation>
    <scope>NUCLEOTIDE SEQUENCE</scope>
    <source>
        <strain evidence="1">TBG_1078</strain>
    </source>
</reference>
<protein>
    <submittedName>
        <fullName evidence="1">(raccoon dog) hypothetical protein</fullName>
    </submittedName>
</protein>
<proteinExistence type="predicted"/>
<organism evidence="1 2">
    <name type="scientific">Nyctereutes procyonoides</name>
    <name type="common">Raccoon dog</name>
    <name type="synonym">Canis procyonoides</name>
    <dbReference type="NCBI Taxonomy" id="34880"/>
    <lineage>
        <taxon>Eukaryota</taxon>
        <taxon>Metazoa</taxon>
        <taxon>Chordata</taxon>
        <taxon>Craniata</taxon>
        <taxon>Vertebrata</taxon>
        <taxon>Euteleostomi</taxon>
        <taxon>Mammalia</taxon>
        <taxon>Eutheria</taxon>
        <taxon>Laurasiatheria</taxon>
        <taxon>Carnivora</taxon>
        <taxon>Caniformia</taxon>
        <taxon>Canidae</taxon>
        <taxon>Nyctereutes</taxon>
    </lineage>
</organism>
<evidence type="ECO:0000313" key="1">
    <source>
        <dbReference type="EMBL" id="CAD7680265.1"/>
    </source>
</evidence>
<sequence length="55" mass="6479">MASPWRLLVRPAHVSAFVQDQPAPGWCRTQHIHLSPNHYWGMVCRKLSRQAFWHS</sequence>
<evidence type="ECO:0000313" key="2">
    <source>
        <dbReference type="Proteomes" id="UP000645828"/>
    </source>
</evidence>
<comment type="caution">
    <text evidence="1">The sequence shown here is derived from an EMBL/GenBank/DDBJ whole genome shotgun (WGS) entry which is preliminary data.</text>
</comment>
<gene>
    <name evidence="1" type="ORF">NYPRO_LOCUS13064</name>
</gene>
<dbReference type="EMBL" id="CAJHUB010000749">
    <property type="protein sequence ID" value="CAD7680265.1"/>
    <property type="molecule type" value="Genomic_DNA"/>
</dbReference>
<keyword evidence="2" id="KW-1185">Reference proteome</keyword>
<accession>A0A811YVM1</accession>
<dbReference type="AlphaFoldDB" id="A0A811YVM1"/>
<dbReference type="Proteomes" id="UP000645828">
    <property type="component" value="Unassembled WGS sequence"/>
</dbReference>